<sequence length="173" mass="19620">MCSVAFEHSESIKILLATGNFTSAIGLLRLQFEALVRAHWFHFSATEIQINKHLADLTNESANRASKIPMLTEMLEKMEGKAPENALLPLLEFKQYSWKPLSSYIHGGIHAINRHSKGYPIELIEQVLRNSNGLNGTTAYFWSQLTGQANKPKEVMKSFNEFRDCLPSDRLKN</sequence>
<dbReference type="InterPro" id="IPR054257">
    <property type="entry name" value="DUF6988"/>
</dbReference>
<dbReference type="AlphaFoldDB" id="A0A4Y5YK21"/>
<dbReference type="Proteomes" id="UP000319809">
    <property type="component" value="Chromosome"/>
</dbReference>
<dbReference type="Pfam" id="PF22491">
    <property type="entry name" value="DUF6988"/>
    <property type="match status" value="1"/>
</dbReference>
<organism evidence="1 2">
    <name type="scientific">Shewanella polaris</name>
    <dbReference type="NCBI Taxonomy" id="2588449"/>
    <lineage>
        <taxon>Bacteria</taxon>
        <taxon>Pseudomonadati</taxon>
        <taxon>Pseudomonadota</taxon>
        <taxon>Gammaproteobacteria</taxon>
        <taxon>Alteromonadales</taxon>
        <taxon>Shewanellaceae</taxon>
        <taxon>Shewanella</taxon>
    </lineage>
</organism>
<accession>A0A4Y5YK21</accession>
<name>A0A4Y5YK21_9GAMM</name>
<dbReference type="KEGG" id="spol:FH971_03630"/>
<protein>
    <submittedName>
        <fullName evidence="1">Uncharacterized protein</fullName>
    </submittedName>
</protein>
<keyword evidence="2" id="KW-1185">Reference proteome</keyword>
<evidence type="ECO:0000313" key="1">
    <source>
        <dbReference type="EMBL" id="QDE33150.1"/>
    </source>
</evidence>
<gene>
    <name evidence="1" type="ORF">FH971_03630</name>
</gene>
<evidence type="ECO:0000313" key="2">
    <source>
        <dbReference type="Proteomes" id="UP000319809"/>
    </source>
</evidence>
<reference evidence="1 2" key="1">
    <citation type="submission" date="2019-06" db="EMBL/GenBank/DDBJ databases">
        <title>The genome of Shewanella sp. SM1901.</title>
        <authorList>
            <person name="Cha Q."/>
        </authorList>
    </citation>
    <scope>NUCLEOTIDE SEQUENCE [LARGE SCALE GENOMIC DNA]</scope>
    <source>
        <strain evidence="1 2">SM1901</strain>
    </source>
</reference>
<dbReference type="EMBL" id="CP041036">
    <property type="protein sequence ID" value="QDE33150.1"/>
    <property type="molecule type" value="Genomic_DNA"/>
</dbReference>
<proteinExistence type="predicted"/>